<protein>
    <recommendedName>
        <fullName evidence="3">Interferon-induced very large GTPase 1</fullName>
    </recommendedName>
</protein>
<proteinExistence type="predicted"/>
<dbReference type="AlphaFoldDB" id="A0AAV2QKT8"/>
<dbReference type="EMBL" id="CAXKWB010008158">
    <property type="protein sequence ID" value="CAL4089873.1"/>
    <property type="molecule type" value="Genomic_DNA"/>
</dbReference>
<comment type="caution">
    <text evidence="1">The sequence shown here is derived from an EMBL/GenBank/DDBJ whole genome shotgun (WGS) entry which is preliminary data.</text>
</comment>
<evidence type="ECO:0000313" key="2">
    <source>
        <dbReference type="Proteomes" id="UP001497623"/>
    </source>
</evidence>
<gene>
    <name evidence="1" type="ORF">MNOR_LOCUS13912</name>
</gene>
<organism evidence="1 2">
    <name type="scientific">Meganyctiphanes norvegica</name>
    <name type="common">Northern krill</name>
    <name type="synonym">Thysanopoda norvegica</name>
    <dbReference type="NCBI Taxonomy" id="48144"/>
    <lineage>
        <taxon>Eukaryota</taxon>
        <taxon>Metazoa</taxon>
        <taxon>Ecdysozoa</taxon>
        <taxon>Arthropoda</taxon>
        <taxon>Crustacea</taxon>
        <taxon>Multicrustacea</taxon>
        <taxon>Malacostraca</taxon>
        <taxon>Eumalacostraca</taxon>
        <taxon>Eucarida</taxon>
        <taxon>Euphausiacea</taxon>
        <taxon>Euphausiidae</taxon>
        <taxon>Meganyctiphanes</taxon>
    </lineage>
</organism>
<reference evidence="1 2" key="1">
    <citation type="submission" date="2024-05" db="EMBL/GenBank/DDBJ databases">
        <authorList>
            <person name="Wallberg A."/>
        </authorList>
    </citation>
    <scope>NUCLEOTIDE SEQUENCE [LARGE SCALE GENOMIC DNA]</scope>
</reference>
<accession>A0AAV2QKT8</accession>
<dbReference type="Proteomes" id="UP001497623">
    <property type="component" value="Unassembled WGS sequence"/>
</dbReference>
<name>A0AAV2QKT8_MEGNR</name>
<dbReference type="PANTHER" id="PTHR14819:SF5">
    <property type="entry name" value="INTERFERON-INDUCED VERY LARGE GTPASE 1"/>
    <property type="match status" value="1"/>
</dbReference>
<sequence>MRKVNIYLKSIKGQDYEYSILYAIHDIFSNMIKNFEEKYPQYKLTNWYQVKLFAHILKNSIPHFQKMHSEYLNKQNPKNILIEKYKPQAYEIFKGTYKQNRKEKIAANILNDFLLKAIFATLKDSLSRNITNNLKALHPEFQSKNELCRKVMQDLRKERNFEKYIMYITEPQKSLESWVENYVSDYCMKRNSEGKSILGIEANDIFIYKVTQLIECVKKKQGNNEISFEVWLKKFNKAAEEIISLSDTLFNMFDMKEVEVKDMNYFRTEIIKSLETLKTSQETVLDNWNLKELNSVNKPPHTLICDSILGCMMQCPMCYVICSCTIEHPGKKHTAPRHYPQALSGMHNSKTKKLDLESCNELMLSDRSFGCPDSGMKYVKYKNYKSVNKYYASWSIAADNSLEPSLYWKWVLAQFSEQFVEHWSKHLLKHKDFGYKLKYTNIPLEWKSIKEEEVDESLRIMFQ</sequence>
<dbReference type="InterPro" id="IPR052986">
    <property type="entry name" value="VLIG_GTPase"/>
</dbReference>
<evidence type="ECO:0000313" key="1">
    <source>
        <dbReference type="EMBL" id="CAL4089873.1"/>
    </source>
</evidence>
<keyword evidence="2" id="KW-1185">Reference proteome</keyword>
<dbReference type="PANTHER" id="PTHR14819">
    <property type="entry name" value="GTP-BINDING"/>
    <property type="match status" value="1"/>
</dbReference>
<evidence type="ECO:0008006" key="3">
    <source>
        <dbReference type="Google" id="ProtNLM"/>
    </source>
</evidence>